<dbReference type="InterPro" id="IPR001054">
    <property type="entry name" value="A/G_cyclase"/>
</dbReference>
<dbReference type="Pfam" id="PF00211">
    <property type="entry name" value="Guanylate_cyc"/>
    <property type="match status" value="1"/>
</dbReference>
<dbReference type="SUPFAM" id="SSF55073">
    <property type="entry name" value="Nucleotide cyclase"/>
    <property type="match status" value="1"/>
</dbReference>
<keyword evidence="1" id="KW-0812">Transmembrane</keyword>
<feature type="transmembrane region" description="Helical" evidence="1">
    <location>
        <begin position="182"/>
        <end position="201"/>
    </location>
</feature>
<dbReference type="InterPro" id="IPR029787">
    <property type="entry name" value="Nucleotide_cyclase"/>
</dbReference>
<organism evidence="3 4">
    <name type="scientific">Tectimicrobiota bacterium</name>
    <dbReference type="NCBI Taxonomy" id="2528274"/>
    <lineage>
        <taxon>Bacteria</taxon>
        <taxon>Pseudomonadati</taxon>
        <taxon>Nitrospinota/Tectimicrobiota group</taxon>
        <taxon>Candidatus Tectimicrobiota</taxon>
    </lineage>
</organism>
<dbReference type="InterPro" id="IPR007890">
    <property type="entry name" value="CHASE2"/>
</dbReference>
<dbReference type="SMART" id="SM01080">
    <property type="entry name" value="CHASE2"/>
    <property type="match status" value="1"/>
</dbReference>
<dbReference type="PANTHER" id="PTHR43081:SF1">
    <property type="entry name" value="ADENYLATE CYCLASE, TERMINAL-DIFFERENTIATION SPECIFIC"/>
    <property type="match status" value="1"/>
</dbReference>
<proteinExistence type="predicted"/>
<feature type="non-terminal residue" evidence="3">
    <location>
        <position position="1"/>
    </location>
</feature>
<gene>
    <name evidence="3" type="ORF">FJZ47_24515</name>
</gene>
<dbReference type="CDD" id="cd07302">
    <property type="entry name" value="CHD"/>
    <property type="match status" value="1"/>
</dbReference>
<evidence type="ECO:0000313" key="4">
    <source>
        <dbReference type="Proteomes" id="UP000712673"/>
    </source>
</evidence>
<dbReference type="AlphaFoldDB" id="A0A937W8F2"/>
<dbReference type="Pfam" id="PF05226">
    <property type="entry name" value="CHASE2"/>
    <property type="match status" value="1"/>
</dbReference>
<comment type="caution">
    <text evidence="3">The sequence shown here is derived from an EMBL/GenBank/DDBJ whole genome shotgun (WGS) entry which is preliminary data.</text>
</comment>
<reference evidence="3" key="1">
    <citation type="submission" date="2019-03" db="EMBL/GenBank/DDBJ databases">
        <title>Lake Tanganyika Metagenome-Assembled Genomes (MAGs).</title>
        <authorList>
            <person name="Tran P."/>
        </authorList>
    </citation>
    <scope>NUCLEOTIDE SEQUENCE</scope>
    <source>
        <strain evidence="3">K_DeepCast_65m_m2_066</strain>
    </source>
</reference>
<keyword evidence="1" id="KW-1133">Transmembrane helix</keyword>
<sequence>TVSYSLALRLALLYLQHEGITLQPDAANPAFIRLGRTTIRPFEHNDGGYIHADVQGYQFLLDFHGAPHPFPSFSLTALLAGVVPPEAVRDTVVLIGVGVAESVKDFFFTPYSQGAQVEQRMAGMALHAHSVSQLLRAAITGEAMITTLSETQETLWLLLWSLLGGALGLWTRSFWRFALCEVSGLVCQGLTVFVAFVWGYWFPVVPAMLAWLTVPALVTAYLSTQEKAQRAVLMQLFSRHVSPEVAETIWQQREQFLEGGRIRPQRLVASVLFTDLMGFTSVSEKLPPQALTEWINEYMAVMAHHVTVHHGVINKYIGDSIMALFGVPLARTTEQDIAQDARHAVECALDMRAALKAMNARWEEQQQPTIGMRVGIFTGPLVAGSVGSIERVEYTVMGDTVNTASRLESFDKNVLPPDIPDNPCRILIGARTAEYLGRDFSLAQVGEVSLKGKDEKVTIYNVLDRADRRSHGGKRRAAT</sequence>
<evidence type="ECO:0000313" key="3">
    <source>
        <dbReference type="EMBL" id="MBM3226942.1"/>
    </source>
</evidence>
<feature type="transmembrane region" description="Helical" evidence="1">
    <location>
        <begin position="154"/>
        <end position="170"/>
    </location>
</feature>
<protein>
    <submittedName>
        <fullName evidence="3">CHASE2 domain-containing protein</fullName>
    </submittedName>
</protein>
<dbReference type="PROSITE" id="PS50125">
    <property type="entry name" value="GUANYLATE_CYCLASE_2"/>
    <property type="match status" value="1"/>
</dbReference>
<evidence type="ECO:0000256" key="1">
    <source>
        <dbReference type="SAM" id="Phobius"/>
    </source>
</evidence>
<dbReference type="GO" id="GO:0004016">
    <property type="term" value="F:adenylate cyclase activity"/>
    <property type="evidence" value="ECO:0007669"/>
    <property type="project" value="UniProtKB-ARBA"/>
</dbReference>
<dbReference type="Proteomes" id="UP000712673">
    <property type="component" value="Unassembled WGS sequence"/>
</dbReference>
<dbReference type="InterPro" id="IPR050697">
    <property type="entry name" value="Adenylyl/Guanylyl_Cyclase_3/4"/>
</dbReference>
<name>A0A937W8F2_UNCTE</name>
<accession>A0A937W8F2</accession>
<dbReference type="Gene3D" id="3.30.70.1230">
    <property type="entry name" value="Nucleotide cyclase"/>
    <property type="match status" value="1"/>
</dbReference>
<dbReference type="GO" id="GO:0009190">
    <property type="term" value="P:cyclic nucleotide biosynthetic process"/>
    <property type="evidence" value="ECO:0007669"/>
    <property type="project" value="InterPro"/>
</dbReference>
<dbReference type="GO" id="GO:0035556">
    <property type="term" value="P:intracellular signal transduction"/>
    <property type="evidence" value="ECO:0007669"/>
    <property type="project" value="InterPro"/>
</dbReference>
<dbReference type="PANTHER" id="PTHR43081">
    <property type="entry name" value="ADENYLATE CYCLASE, TERMINAL-DIFFERENTIATION SPECIFIC-RELATED"/>
    <property type="match status" value="1"/>
</dbReference>
<dbReference type="EMBL" id="VGLS01001119">
    <property type="protein sequence ID" value="MBM3226942.1"/>
    <property type="molecule type" value="Genomic_DNA"/>
</dbReference>
<feature type="domain" description="Guanylate cyclase" evidence="2">
    <location>
        <begin position="270"/>
        <end position="408"/>
    </location>
</feature>
<keyword evidence="1" id="KW-0472">Membrane</keyword>
<dbReference type="SMART" id="SM00044">
    <property type="entry name" value="CYCc"/>
    <property type="match status" value="1"/>
</dbReference>
<evidence type="ECO:0000259" key="2">
    <source>
        <dbReference type="PROSITE" id="PS50125"/>
    </source>
</evidence>